<dbReference type="Gene3D" id="1.10.260.40">
    <property type="entry name" value="lambda repressor-like DNA-binding domains"/>
    <property type="match status" value="1"/>
</dbReference>
<reference evidence="2 3" key="1">
    <citation type="submission" date="2018-08" db="EMBL/GenBank/DDBJ databases">
        <title>Murine metabolic-syndrome-specific gut microbial biobank.</title>
        <authorList>
            <person name="Liu C."/>
        </authorList>
    </citation>
    <scope>NUCLEOTIDE SEQUENCE [LARGE SCALE GENOMIC DNA]</scope>
    <source>
        <strain evidence="2 3">28</strain>
    </source>
</reference>
<dbReference type="InterPro" id="IPR010982">
    <property type="entry name" value="Lambda_DNA-bd_dom_sf"/>
</dbReference>
<organism evidence="2 3">
    <name type="scientific">Anaerotruncus colihominis</name>
    <dbReference type="NCBI Taxonomy" id="169435"/>
    <lineage>
        <taxon>Bacteria</taxon>
        <taxon>Bacillati</taxon>
        <taxon>Bacillota</taxon>
        <taxon>Clostridia</taxon>
        <taxon>Eubacteriales</taxon>
        <taxon>Oscillospiraceae</taxon>
        <taxon>Anaerotruncus</taxon>
    </lineage>
</organism>
<dbReference type="Pfam" id="PF12844">
    <property type="entry name" value="HTH_19"/>
    <property type="match status" value="1"/>
</dbReference>
<name>A0A845QHK2_9FIRM</name>
<dbReference type="RefSeq" id="WP_160201892.1">
    <property type="nucleotide sequence ID" value="NZ_QXWK01000013.1"/>
</dbReference>
<sequence>MNVSFIGERITELRLKKNVSEYQMSYDLGHNKNYIRAITSGRSLPSVTGLFNIIEYFGLTPSEFFDNERPQMIRKAMEYMEQLDEEDMVILLNIMQLICQKRKQSD</sequence>
<dbReference type="Proteomes" id="UP000446866">
    <property type="component" value="Unassembled WGS sequence"/>
</dbReference>
<feature type="domain" description="HTH cro/C1-type" evidence="1">
    <location>
        <begin position="10"/>
        <end position="64"/>
    </location>
</feature>
<dbReference type="SUPFAM" id="SSF47413">
    <property type="entry name" value="lambda repressor-like DNA-binding domains"/>
    <property type="match status" value="1"/>
</dbReference>
<gene>
    <name evidence="2" type="ORF">D0435_08095</name>
</gene>
<dbReference type="CDD" id="cd00093">
    <property type="entry name" value="HTH_XRE"/>
    <property type="match status" value="1"/>
</dbReference>
<keyword evidence="3" id="KW-1185">Reference proteome</keyword>
<accession>A0A845QHK2</accession>
<protein>
    <submittedName>
        <fullName evidence="2">XRE family transcriptional regulator</fullName>
    </submittedName>
</protein>
<proteinExistence type="predicted"/>
<comment type="caution">
    <text evidence="2">The sequence shown here is derived from an EMBL/GenBank/DDBJ whole genome shotgun (WGS) entry which is preliminary data.</text>
</comment>
<evidence type="ECO:0000313" key="2">
    <source>
        <dbReference type="EMBL" id="NBH61610.1"/>
    </source>
</evidence>
<dbReference type="PROSITE" id="PS50943">
    <property type="entry name" value="HTH_CROC1"/>
    <property type="match status" value="1"/>
</dbReference>
<dbReference type="AlphaFoldDB" id="A0A845QHK2"/>
<dbReference type="SMART" id="SM00530">
    <property type="entry name" value="HTH_XRE"/>
    <property type="match status" value="1"/>
</dbReference>
<dbReference type="InterPro" id="IPR001387">
    <property type="entry name" value="Cro/C1-type_HTH"/>
</dbReference>
<dbReference type="EMBL" id="QXWK01000013">
    <property type="protein sequence ID" value="NBH61610.1"/>
    <property type="molecule type" value="Genomic_DNA"/>
</dbReference>
<dbReference type="GO" id="GO:0003677">
    <property type="term" value="F:DNA binding"/>
    <property type="evidence" value="ECO:0007669"/>
    <property type="project" value="InterPro"/>
</dbReference>
<evidence type="ECO:0000259" key="1">
    <source>
        <dbReference type="PROSITE" id="PS50943"/>
    </source>
</evidence>
<evidence type="ECO:0000313" key="3">
    <source>
        <dbReference type="Proteomes" id="UP000446866"/>
    </source>
</evidence>